<reference evidence="2 3" key="1">
    <citation type="submission" date="2024-03" db="EMBL/GenBank/DDBJ databases">
        <title>Human intestinal bacterial collection.</title>
        <authorList>
            <person name="Pauvert C."/>
            <person name="Hitch T.C.A."/>
            <person name="Clavel T."/>
        </authorList>
    </citation>
    <scope>NUCLEOTIDE SEQUENCE [LARGE SCALE GENOMIC DNA]</scope>
    <source>
        <strain evidence="2 3">CLA-JM-H11</strain>
    </source>
</reference>
<feature type="signal peptide" evidence="1">
    <location>
        <begin position="1"/>
        <end position="24"/>
    </location>
</feature>
<keyword evidence="1" id="KW-0732">Signal</keyword>
<sequence length="396" mass="43464">MKLRPIAVLTALALLTGCTAPAQATDPAPAVPQSELRLLAPGPGSALNEQGFFAVDTLSEEGPSVLTFYDFEEMGQRVLCDAPDCTHDSDACPAACSGAIYLVGDTLLAMTADTSTSYCNYTRLERRSAQDGRLLDQRLVLYGWQSVTPYTDGSALYACLNGDLVRLDVSTGLETVLKRRFLTESRSPLGILGDRVLWDTTETDDPTTRVLSLMQDDYSLQPLFRFAQGSVKLLCLEQDTLYWADTKTGIVYAGNSSGESQPVTDALTSYRWVRTEDDWSSVQSWGGQVVDGKLLVDVTEPDLLSSTCYAVDLSSGEISPCPLTDYWNGYSHPVAVWAETEHGLLVSQHERVMRTTMGQDGGFVTYESDRTLYGFLTPEDFFAGRPKYRMMTSLSI</sequence>
<evidence type="ECO:0000313" key="3">
    <source>
        <dbReference type="Proteomes" id="UP001477672"/>
    </source>
</evidence>
<evidence type="ECO:0008006" key="4">
    <source>
        <dbReference type="Google" id="ProtNLM"/>
    </source>
</evidence>
<evidence type="ECO:0000256" key="1">
    <source>
        <dbReference type="SAM" id="SignalP"/>
    </source>
</evidence>
<proteinExistence type="predicted"/>
<accession>A0ABV1GE88</accession>
<evidence type="ECO:0000313" key="2">
    <source>
        <dbReference type="EMBL" id="MEQ2520152.1"/>
    </source>
</evidence>
<dbReference type="PROSITE" id="PS51257">
    <property type="entry name" value="PROKAR_LIPOPROTEIN"/>
    <property type="match status" value="1"/>
</dbReference>
<protein>
    <recommendedName>
        <fullName evidence="4">DUF5050 domain-containing protein</fullName>
    </recommendedName>
</protein>
<keyword evidence="3" id="KW-1185">Reference proteome</keyword>
<dbReference type="EMBL" id="JBBMFA010000082">
    <property type="protein sequence ID" value="MEQ2520152.1"/>
    <property type="molecule type" value="Genomic_DNA"/>
</dbReference>
<comment type="caution">
    <text evidence="2">The sequence shown here is derived from an EMBL/GenBank/DDBJ whole genome shotgun (WGS) entry which is preliminary data.</text>
</comment>
<feature type="chain" id="PRO_5045178048" description="DUF5050 domain-containing protein" evidence="1">
    <location>
        <begin position="25"/>
        <end position="396"/>
    </location>
</feature>
<name>A0ABV1GE88_9FIRM</name>
<organism evidence="2 3">
    <name type="scientific">Ruthenibacterium intestinale</name>
    <dbReference type="NCBI Taxonomy" id="3133163"/>
    <lineage>
        <taxon>Bacteria</taxon>
        <taxon>Bacillati</taxon>
        <taxon>Bacillota</taxon>
        <taxon>Clostridia</taxon>
        <taxon>Eubacteriales</taxon>
        <taxon>Oscillospiraceae</taxon>
        <taxon>Ruthenibacterium</taxon>
    </lineage>
</organism>
<dbReference type="Proteomes" id="UP001477672">
    <property type="component" value="Unassembled WGS sequence"/>
</dbReference>
<gene>
    <name evidence="2" type="ORF">WMO24_06880</name>
</gene>
<dbReference type="RefSeq" id="WP_349215600.1">
    <property type="nucleotide sequence ID" value="NZ_JBBMFA010000082.1"/>
</dbReference>